<feature type="region of interest" description="Disordered" evidence="1">
    <location>
        <begin position="94"/>
        <end position="115"/>
    </location>
</feature>
<dbReference type="AlphaFoldDB" id="A0AAV7TSV0"/>
<proteinExistence type="predicted"/>
<gene>
    <name evidence="2" type="ORF">NDU88_004744</name>
</gene>
<feature type="region of interest" description="Disordered" evidence="1">
    <location>
        <begin position="1"/>
        <end position="26"/>
    </location>
</feature>
<feature type="region of interest" description="Disordered" evidence="1">
    <location>
        <begin position="52"/>
        <end position="77"/>
    </location>
</feature>
<keyword evidence="3" id="KW-1185">Reference proteome</keyword>
<reference evidence="2" key="1">
    <citation type="journal article" date="2022" name="bioRxiv">
        <title>Sequencing and chromosome-scale assembly of the giantPleurodeles waltlgenome.</title>
        <authorList>
            <person name="Brown T."/>
            <person name="Elewa A."/>
            <person name="Iarovenko S."/>
            <person name="Subramanian E."/>
            <person name="Araus A.J."/>
            <person name="Petzold A."/>
            <person name="Susuki M."/>
            <person name="Suzuki K.-i.T."/>
            <person name="Hayashi T."/>
            <person name="Toyoda A."/>
            <person name="Oliveira C."/>
            <person name="Osipova E."/>
            <person name="Leigh N.D."/>
            <person name="Simon A."/>
            <person name="Yun M.H."/>
        </authorList>
    </citation>
    <scope>NUCLEOTIDE SEQUENCE</scope>
    <source>
        <strain evidence="2">20211129_DDA</strain>
        <tissue evidence="2">Liver</tissue>
    </source>
</reference>
<organism evidence="2 3">
    <name type="scientific">Pleurodeles waltl</name>
    <name type="common">Iberian ribbed newt</name>
    <dbReference type="NCBI Taxonomy" id="8319"/>
    <lineage>
        <taxon>Eukaryota</taxon>
        <taxon>Metazoa</taxon>
        <taxon>Chordata</taxon>
        <taxon>Craniata</taxon>
        <taxon>Vertebrata</taxon>
        <taxon>Euteleostomi</taxon>
        <taxon>Amphibia</taxon>
        <taxon>Batrachia</taxon>
        <taxon>Caudata</taxon>
        <taxon>Salamandroidea</taxon>
        <taxon>Salamandridae</taxon>
        <taxon>Pleurodelinae</taxon>
        <taxon>Pleurodeles</taxon>
    </lineage>
</organism>
<evidence type="ECO:0000256" key="1">
    <source>
        <dbReference type="SAM" id="MobiDB-lite"/>
    </source>
</evidence>
<dbReference type="EMBL" id="JANPWB010000006">
    <property type="protein sequence ID" value="KAJ1179510.1"/>
    <property type="molecule type" value="Genomic_DNA"/>
</dbReference>
<accession>A0AAV7TSV0</accession>
<evidence type="ECO:0000313" key="3">
    <source>
        <dbReference type="Proteomes" id="UP001066276"/>
    </source>
</evidence>
<comment type="caution">
    <text evidence="2">The sequence shown here is derived from an EMBL/GenBank/DDBJ whole genome shotgun (WGS) entry which is preliminary data.</text>
</comment>
<name>A0AAV7TSV0_PLEWA</name>
<dbReference type="Proteomes" id="UP001066276">
    <property type="component" value="Chromosome 3_2"/>
</dbReference>
<protein>
    <submittedName>
        <fullName evidence="2">Uncharacterized protein</fullName>
    </submittedName>
</protein>
<evidence type="ECO:0000313" key="2">
    <source>
        <dbReference type="EMBL" id="KAJ1179510.1"/>
    </source>
</evidence>
<sequence length="115" mass="12244">MLAASFHRQCREGEESWAGCGAGPLAGKRQCGPCSLQGCRLRKEQRGVATRLEGRNWSGEASRGEEEGGRGAISDEGLAPARVATGKVLVRAQKDFSSEEGSGGERASRVLRRRG</sequence>